<dbReference type="EMBL" id="FNEJ01000022">
    <property type="protein sequence ID" value="SDJ21845.1"/>
    <property type="molecule type" value="Genomic_DNA"/>
</dbReference>
<evidence type="ECO:0000313" key="1">
    <source>
        <dbReference type="EMBL" id="SDJ21845.1"/>
    </source>
</evidence>
<dbReference type="STRING" id="555512.SAMN04487993_102234"/>
<dbReference type="Proteomes" id="UP000199093">
    <property type="component" value="Unassembled WGS sequence"/>
</dbReference>
<dbReference type="RefSeq" id="WP_089850443.1">
    <property type="nucleotide sequence ID" value="NZ_FNEJ01000022.1"/>
</dbReference>
<sequence length="217" mass="23306">MIRAISGKGVNRARAVCDRCGREEVVTCDYARKPGRSGWAPNEGQVTRKLTGQGWAVVKGKLHCPGCEAKRKVTPMAEVQAKSRAAAVPQPTREQKRAIIDLLQDSYDTKAGRYLQGETDTTLAAVLDLRPGWVAALREELFGPDGRNEEADALRQELENLRAAITAGEAAHAEMRKALDAQGETLSSLRGQAEAGAAKLARLLSAVGGHVVRRAGL</sequence>
<protein>
    <submittedName>
        <fullName evidence="1">Uncharacterized protein</fullName>
    </submittedName>
</protein>
<proteinExistence type="predicted"/>
<organism evidence="1 2">
    <name type="scientific">Salipiger marinus</name>
    <dbReference type="NCBI Taxonomy" id="555512"/>
    <lineage>
        <taxon>Bacteria</taxon>
        <taxon>Pseudomonadati</taxon>
        <taxon>Pseudomonadota</taxon>
        <taxon>Alphaproteobacteria</taxon>
        <taxon>Rhodobacterales</taxon>
        <taxon>Roseobacteraceae</taxon>
        <taxon>Salipiger</taxon>
    </lineage>
</organism>
<dbReference type="OrthoDB" id="7853821at2"/>
<dbReference type="AlphaFoldDB" id="A0A1G8RZ82"/>
<accession>A0A1G8RZ82</accession>
<keyword evidence="2" id="KW-1185">Reference proteome</keyword>
<evidence type="ECO:0000313" key="2">
    <source>
        <dbReference type="Proteomes" id="UP000199093"/>
    </source>
</evidence>
<name>A0A1G8RZ82_9RHOB</name>
<reference evidence="1 2" key="1">
    <citation type="submission" date="2016-10" db="EMBL/GenBank/DDBJ databases">
        <authorList>
            <person name="de Groot N.N."/>
        </authorList>
    </citation>
    <scope>NUCLEOTIDE SEQUENCE [LARGE SCALE GENOMIC DNA]</scope>
    <source>
        <strain evidence="1 2">DSM 26424</strain>
    </source>
</reference>
<gene>
    <name evidence="1" type="ORF">SAMN04487993_102234</name>
</gene>